<keyword evidence="4" id="KW-1003">Cell membrane</keyword>
<feature type="transmembrane region" description="Helical" evidence="8">
    <location>
        <begin position="73"/>
        <end position="92"/>
    </location>
</feature>
<feature type="transmembrane region" description="Helical" evidence="8">
    <location>
        <begin position="241"/>
        <end position="260"/>
    </location>
</feature>
<keyword evidence="3" id="KW-0813">Transport</keyword>
<dbReference type="Pfam" id="PF03591">
    <property type="entry name" value="AzlC"/>
    <property type="match status" value="1"/>
</dbReference>
<evidence type="ECO:0000256" key="5">
    <source>
        <dbReference type="ARBA" id="ARBA00022692"/>
    </source>
</evidence>
<evidence type="ECO:0000256" key="4">
    <source>
        <dbReference type="ARBA" id="ARBA00022475"/>
    </source>
</evidence>
<evidence type="ECO:0000256" key="6">
    <source>
        <dbReference type="ARBA" id="ARBA00022989"/>
    </source>
</evidence>
<dbReference type="PANTHER" id="PTHR34979:SF1">
    <property type="entry name" value="INNER MEMBRANE PROTEIN YGAZ"/>
    <property type="match status" value="1"/>
</dbReference>
<comment type="similarity">
    <text evidence="2">Belongs to the AzlC family.</text>
</comment>
<accession>A0A1H8IMB6</accession>
<reference evidence="9 10" key="1">
    <citation type="submission" date="2016-10" db="EMBL/GenBank/DDBJ databases">
        <authorList>
            <person name="de Groot N.N."/>
        </authorList>
    </citation>
    <scope>NUCLEOTIDE SEQUENCE [LARGE SCALE GENOMIC DNA]</scope>
    <source>
        <strain evidence="9 10">DSM 15123</strain>
    </source>
</reference>
<evidence type="ECO:0000313" key="9">
    <source>
        <dbReference type="EMBL" id="SEN69714.1"/>
    </source>
</evidence>
<dbReference type="InterPro" id="IPR011606">
    <property type="entry name" value="Brnchd-chn_aa_trnsp_permease"/>
</dbReference>
<feature type="transmembrane region" description="Helical" evidence="8">
    <location>
        <begin position="98"/>
        <end position="118"/>
    </location>
</feature>
<keyword evidence="10" id="KW-1185">Reference proteome</keyword>
<evidence type="ECO:0000256" key="8">
    <source>
        <dbReference type="SAM" id="Phobius"/>
    </source>
</evidence>
<protein>
    <submittedName>
        <fullName evidence="9">Predicted branched-chain amino acid permease (Azaleucine resistance)</fullName>
    </submittedName>
</protein>
<sequence>MPPATTVQALPRVPAPRDPVQEPRVLSLAMLRQPAFWEGSRAYRPLWLGIASWGLMTGVAMTNSGLSLFEGLLMTLLVFAGTAQLAAIPLIAAGAPVWVVLAAAFCVNLRFVVFSAHLREYVRHLPFRERVLFGYLSGDINYVLFVQRYPHPSDEPKLRGEQIAWYVGSTATNYVAWCTACTLGVLVAQALPLSWGLGFAGTLAVLGVLCATLDNRMRILATTLAGGVAVLAWNLPLKLNLVAAIVVSVAVCLALEYTVLRRSSDERDARTEARR</sequence>
<keyword evidence="5 8" id="KW-0812">Transmembrane</keyword>
<name>A0A1H8IMB6_9BURK</name>
<dbReference type="AlphaFoldDB" id="A0A1H8IMB6"/>
<dbReference type="Proteomes" id="UP000199531">
    <property type="component" value="Unassembled WGS sequence"/>
</dbReference>
<evidence type="ECO:0000313" key="10">
    <source>
        <dbReference type="Proteomes" id="UP000199531"/>
    </source>
</evidence>
<proteinExistence type="inferred from homology"/>
<dbReference type="EMBL" id="FOCW01000004">
    <property type="protein sequence ID" value="SEN69714.1"/>
    <property type="molecule type" value="Genomic_DNA"/>
</dbReference>
<organism evidence="9 10">
    <name type="scientific">Brachymonas denitrificans DSM 15123</name>
    <dbReference type="NCBI Taxonomy" id="1121117"/>
    <lineage>
        <taxon>Bacteria</taxon>
        <taxon>Pseudomonadati</taxon>
        <taxon>Pseudomonadota</taxon>
        <taxon>Betaproteobacteria</taxon>
        <taxon>Burkholderiales</taxon>
        <taxon>Comamonadaceae</taxon>
        <taxon>Brachymonas</taxon>
    </lineage>
</organism>
<dbReference type="RefSeq" id="WP_234970099.1">
    <property type="nucleotide sequence ID" value="NZ_FOCW01000004.1"/>
</dbReference>
<feature type="transmembrane region" description="Helical" evidence="8">
    <location>
        <begin position="219"/>
        <end position="235"/>
    </location>
</feature>
<keyword evidence="7 8" id="KW-0472">Membrane</keyword>
<gene>
    <name evidence="9" type="ORF">SAMN02745977_01817</name>
</gene>
<dbReference type="PANTHER" id="PTHR34979">
    <property type="entry name" value="INNER MEMBRANE PROTEIN YGAZ"/>
    <property type="match status" value="1"/>
</dbReference>
<dbReference type="GO" id="GO:1903785">
    <property type="term" value="P:L-valine transmembrane transport"/>
    <property type="evidence" value="ECO:0007669"/>
    <property type="project" value="TreeGrafter"/>
</dbReference>
<feature type="transmembrane region" description="Helical" evidence="8">
    <location>
        <begin position="163"/>
        <end position="187"/>
    </location>
</feature>
<keyword evidence="6 8" id="KW-1133">Transmembrane helix</keyword>
<dbReference type="STRING" id="1121117.SAMN02745977_01817"/>
<evidence type="ECO:0000256" key="7">
    <source>
        <dbReference type="ARBA" id="ARBA00023136"/>
    </source>
</evidence>
<evidence type="ECO:0000256" key="3">
    <source>
        <dbReference type="ARBA" id="ARBA00022448"/>
    </source>
</evidence>
<dbReference type="GO" id="GO:0005886">
    <property type="term" value="C:plasma membrane"/>
    <property type="evidence" value="ECO:0007669"/>
    <property type="project" value="UniProtKB-SubCell"/>
</dbReference>
<feature type="transmembrane region" description="Helical" evidence="8">
    <location>
        <begin position="193"/>
        <end position="212"/>
    </location>
</feature>
<evidence type="ECO:0000256" key="2">
    <source>
        <dbReference type="ARBA" id="ARBA00010735"/>
    </source>
</evidence>
<comment type="subcellular location">
    <subcellularLocation>
        <location evidence="1">Cell membrane</location>
        <topology evidence="1">Multi-pass membrane protein</topology>
    </subcellularLocation>
</comment>
<evidence type="ECO:0000256" key="1">
    <source>
        <dbReference type="ARBA" id="ARBA00004651"/>
    </source>
</evidence>